<proteinExistence type="predicted"/>
<dbReference type="Gene3D" id="3.30.2000.30">
    <property type="match status" value="1"/>
</dbReference>
<dbReference type="RefSeq" id="WP_142087114.1">
    <property type="nucleotide sequence ID" value="NZ_CP035485.1"/>
</dbReference>
<dbReference type="OrthoDB" id="1701539at2"/>
<dbReference type="EMBL" id="CP035485">
    <property type="protein sequence ID" value="QDI90212.1"/>
    <property type="molecule type" value="Genomic_DNA"/>
</dbReference>
<sequence>MATKSPQQQIYDAVFSASLNLGFDTYDYLPADSADYPFVFVGEQMNSDRRTKRFLYGEVHQTVHVYAIQRNGEQPQGTNRAAFMGMIDELKVEMRKIKRTDNFKIIEQGINDQILLDTSTSTALLHGVVEVHFLFH</sequence>
<name>A0A514LED5_9BACI</name>
<evidence type="ECO:0008006" key="3">
    <source>
        <dbReference type="Google" id="ProtNLM"/>
    </source>
</evidence>
<accession>A0A514LED5</accession>
<dbReference type="KEGG" id="sale:EPH95_02695"/>
<keyword evidence="2" id="KW-1185">Reference proteome</keyword>
<evidence type="ECO:0000313" key="1">
    <source>
        <dbReference type="EMBL" id="QDI90212.1"/>
    </source>
</evidence>
<evidence type="ECO:0000313" key="2">
    <source>
        <dbReference type="Proteomes" id="UP000319756"/>
    </source>
</evidence>
<dbReference type="InterPro" id="IPR053745">
    <property type="entry name" value="Viral_Tail_Comp_sf"/>
</dbReference>
<dbReference type="Proteomes" id="UP000319756">
    <property type="component" value="Chromosome"/>
</dbReference>
<organism evidence="1 2">
    <name type="scientific">Salicibibacter halophilus</name>
    <dbReference type="NCBI Taxonomy" id="2502791"/>
    <lineage>
        <taxon>Bacteria</taxon>
        <taxon>Bacillati</taxon>
        <taxon>Bacillota</taxon>
        <taxon>Bacilli</taxon>
        <taxon>Bacillales</taxon>
        <taxon>Bacillaceae</taxon>
        <taxon>Salicibibacter</taxon>
    </lineage>
</organism>
<protein>
    <recommendedName>
        <fullName evidence="3">DUF3168 domain-containing protein</fullName>
    </recommendedName>
</protein>
<reference evidence="2" key="1">
    <citation type="submission" date="2019-01" db="EMBL/GenBank/DDBJ databases">
        <title>Genomic analysis of Salicibibacter sp. NKC3-5.</title>
        <authorList>
            <person name="Oh Y.J."/>
        </authorList>
    </citation>
    <scope>NUCLEOTIDE SEQUENCE [LARGE SCALE GENOMIC DNA]</scope>
    <source>
        <strain evidence="2">NKC3-5</strain>
    </source>
</reference>
<gene>
    <name evidence="1" type="ORF">EPH95_02695</name>
</gene>
<dbReference type="AlphaFoldDB" id="A0A514LED5"/>